<evidence type="ECO:0000313" key="3">
    <source>
        <dbReference type="Proteomes" id="UP001165378"/>
    </source>
</evidence>
<feature type="compositionally biased region" description="Low complexity" evidence="1">
    <location>
        <begin position="1"/>
        <end position="15"/>
    </location>
</feature>
<name>A0AA41QAN3_9ACTN</name>
<keyword evidence="3" id="KW-1185">Reference proteome</keyword>
<dbReference type="AlphaFoldDB" id="A0AA41QAN3"/>
<organism evidence="2 3">
    <name type="scientific">Yinghuangia soli</name>
    <dbReference type="NCBI Taxonomy" id="2908204"/>
    <lineage>
        <taxon>Bacteria</taxon>
        <taxon>Bacillati</taxon>
        <taxon>Actinomycetota</taxon>
        <taxon>Actinomycetes</taxon>
        <taxon>Kitasatosporales</taxon>
        <taxon>Streptomycetaceae</taxon>
        <taxon>Yinghuangia</taxon>
    </lineage>
</organism>
<proteinExistence type="predicted"/>
<dbReference type="Proteomes" id="UP001165378">
    <property type="component" value="Unassembled WGS sequence"/>
</dbReference>
<dbReference type="InterPro" id="IPR013325">
    <property type="entry name" value="RNA_pol_sigma_r2"/>
</dbReference>
<feature type="region of interest" description="Disordered" evidence="1">
    <location>
        <begin position="1"/>
        <end position="26"/>
    </location>
</feature>
<evidence type="ECO:0000313" key="2">
    <source>
        <dbReference type="EMBL" id="MCF2533439.1"/>
    </source>
</evidence>
<comment type="caution">
    <text evidence="2">The sequence shown here is derived from an EMBL/GenBank/DDBJ whole genome shotgun (WGS) entry which is preliminary data.</text>
</comment>
<dbReference type="GO" id="GO:0003700">
    <property type="term" value="F:DNA-binding transcription factor activity"/>
    <property type="evidence" value="ECO:0007669"/>
    <property type="project" value="InterPro"/>
</dbReference>
<sequence length="154" mass="16778">MSSDVPAPDIPVPDAVPDRRPASAGRLGLATGHRDRMNRIQEFARVARTALDPAQLDAITERLLARLRTLHPVSSSYGRFRYCIVELNQPMADAIADELLGPARRHTDAELPRRAARRGLRRAVDTFTPGSGEGFRGYAASVIAAEAHRLTNGS</sequence>
<dbReference type="GO" id="GO:0006352">
    <property type="term" value="P:DNA-templated transcription initiation"/>
    <property type="evidence" value="ECO:0007669"/>
    <property type="project" value="InterPro"/>
</dbReference>
<protein>
    <submittedName>
        <fullName evidence="2">Uncharacterized protein</fullName>
    </submittedName>
</protein>
<gene>
    <name evidence="2" type="ORF">LZ495_40335</name>
</gene>
<dbReference type="RefSeq" id="WP_235058213.1">
    <property type="nucleotide sequence ID" value="NZ_JAKFHA010000049.1"/>
</dbReference>
<dbReference type="EMBL" id="JAKFHA010000049">
    <property type="protein sequence ID" value="MCF2533439.1"/>
    <property type="molecule type" value="Genomic_DNA"/>
</dbReference>
<evidence type="ECO:0000256" key="1">
    <source>
        <dbReference type="SAM" id="MobiDB-lite"/>
    </source>
</evidence>
<accession>A0AA41QAN3</accession>
<dbReference type="SUPFAM" id="SSF88946">
    <property type="entry name" value="Sigma2 domain of RNA polymerase sigma factors"/>
    <property type="match status" value="1"/>
</dbReference>
<reference evidence="2" key="1">
    <citation type="submission" date="2022-01" db="EMBL/GenBank/DDBJ databases">
        <title>Genome-Based Taxonomic Classification of the Phylum Actinobacteria.</title>
        <authorList>
            <person name="Gao Y."/>
        </authorList>
    </citation>
    <scope>NUCLEOTIDE SEQUENCE</scope>
    <source>
        <strain evidence="2">KLBMP 8922</strain>
    </source>
</reference>